<dbReference type="PANTHER" id="PTHR47186">
    <property type="entry name" value="LEUCINE-RICH REPEAT-CONTAINING PROTEIN 57"/>
    <property type="match status" value="1"/>
</dbReference>
<accession>A0AAV2GDW7</accession>
<dbReference type="InterPro" id="IPR032675">
    <property type="entry name" value="LRR_dom_sf"/>
</dbReference>
<keyword evidence="3" id="KW-1185">Reference proteome</keyword>
<dbReference type="Proteomes" id="UP001497516">
    <property type="component" value="Chromosome 8"/>
</dbReference>
<dbReference type="Pfam" id="PF25019">
    <property type="entry name" value="LRR_R13L1-DRL21"/>
    <property type="match status" value="1"/>
</dbReference>
<dbReference type="SUPFAM" id="SSF52058">
    <property type="entry name" value="L domain-like"/>
    <property type="match status" value="1"/>
</dbReference>
<evidence type="ECO:0000313" key="3">
    <source>
        <dbReference type="Proteomes" id="UP001497516"/>
    </source>
</evidence>
<sequence>MKSELLLLVIPIIIPIRPHSNLEKLTIKWYPGRSFPSDFFRSRLEEIKLEFCEKCEYLPPLHRNPALKKLNISFCSDLKGLWKDNTCTTVVGVEDADQPSPCSFPCLSSLTILGPHQMKQIPAFPNLDGSLHWGLASLDTLLRSMDTAGYEGSASLPVSIHQYSLRRLKELELSYVNDFEDLHEDFLMKCGSVLYYVLHLPLRQLTSLQRLEIEDCHYLEDRCWQGGGLDWPNICHIPSVLTV</sequence>
<dbReference type="AlphaFoldDB" id="A0AAV2GDW7"/>
<evidence type="ECO:0000313" key="2">
    <source>
        <dbReference type="EMBL" id="CAL1408367.1"/>
    </source>
</evidence>
<gene>
    <name evidence="2" type="ORF">LTRI10_LOCUS47968</name>
</gene>
<feature type="domain" description="R13L1/DRL21-like LRR repeat region" evidence="1">
    <location>
        <begin position="16"/>
        <end position="73"/>
    </location>
</feature>
<dbReference type="Gene3D" id="3.80.10.10">
    <property type="entry name" value="Ribonuclease Inhibitor"/>
    <property type="match status" value="2"/>
</dbReference>
<evidence type="ECO:0000259" key="1">
    <source>
        <dbReference type="Pfam" id="PF25019"/>
    </source>
</evidence>
<protein>
    <recommendedName>
        <fullName evidence="1">R13L1/DRL21-like LRR repeat region domain-containing protein</fullName>
    </recommendedName>
</protein>
<dbReference type="EMBL" id="OZ034821">
    <property type="protein sequence ID" value="CAL1408367.1"/>
    <property type="molecule type" value="Genomic_DNA"/>
</dbReference>
<dbReference type="PANTHER" id="PTHR47186:SF3">
    <property type="entry name" value="OS09G0267800 PROTEIN"/>
    <property type="match status" value="1"/>
</dbReference>
<reference evidence="2 3" key="1">
    <citation type="submission" date="2024-04" db="EMBL/GenBank/DDBJ databases">
        <authorList>
            <person name="Fracassetti M."/>
        </authorList>
    </citation>
    <scope>NUCLEOTIDE SEQUENCE [LARGE SCALE GENOMIC DNA]</scope>
</reference>
<dbReference type="InterPro" id="IPR056789">
    <property type="entry name" value="LRR_R13L1-DRL21"/>
</dbReference>
<name>A0AAV2GDW7_9ROSI</name>
<organism evidence="2 3">
    <name type="scientific">Linum trigynum</name>
    <dbReference type="NCBI Taxonomy" id="586398"/>
    <lineage>
        <taxon>Eukaryota</taxon>
        <taxon>Viridiplantae</taxon>
        <taxon>Streptophyta</taxon>
        <taxon>Embryophyta</taxon>
        <taxon>Tracheophyta</taxon>
        <taxon>Spermatophyta</taxon>
        <taxon>Magnoliopsida</taxon>
        <taxon>eudicotyledons</taxon>
        <taxon>Gunneridae</taxon>
        <taxon>Pentapetalae</taxon>
        <taxon>rosids</taxon>
        <taxon>fabids</taxon>
        <taxon>Malpighiales</taxon>
        <taxon>Linaceae</taxon>
        <taxon>Linum</taxon>
    </lineage>
</organism>
<proteinExistence type="predicted"/>